<protein>
    <recommendedName>
        <fullName evidence="6">IBH1-like N-terminal domain-containing protein</fullName>
    </recommendedName>
</protein>
<evidence type="ECO:0000256" key="1">
    <source>
        <dbReference type="ARBA" id="ARBA00004123"/>
    </source>
</evidence>
<comment type="subcellular location">
    <subcellularLocation>
        <location evidence="1">Nucleus</location>
    </subcellularLocation>
</comment>
<dbReference type="InterPro" id="IPR044549">
    <property type="entry name" value="bHLH_AtIBH1-like"/>
</dbReference>
<evidence type="ECO:0000256" key="5">
    <source>
        <dbReference type="SAM" id="MobiDB-lite"/>
    </source>
</evidence>
<evidence type="ECO:0000256" key="2">
    <source>
        <dbReference type="ARBA" id="ARBA00023015"/>
    </source>
</evidence>
<evidence type="ECO:0000313" key="7">
    <source>
        <dbReference type="EMBL" id="KVH96450.1"/>
    </source>
</evidence>
<evidence type="ECO:0000259" key="6">
    <source>
        <dbReference type="Pfam" id="PF26576"/>
    </source>
</evidence>
<dbReference type="AlphaFoldDB" id="A0A103XTA1"/>
<name>A0A103XTA1_CYNCS</name>
<keyword evidence="3" id="KW-0804">Transcription</keyword>
<dbReference type="PANTHER" id="PTHR33124:SF12">
    <property type="entry name" value="TRANSCRIPTION FACTOR BHLH148"/>
    <property type="match status" value="1"/>
</dbReference>
<gene>
    <name evidence="7" type="ORF">Ccrd_001466</name>
</gene>
<dbReference type="InterPro" id="IPR044660">
    <property type="entry name" value="IBH1-like"/>
</dbReference>
<evidence type="ECO:0000256" key="4">
    <source>
        <dbReference type="ARBA" id="ARBA00023242"/>
    </source>
</evidence>
<dbReference type="Gramene" id="KVH96450">
    <property type="protein sequence ID" value="KVH96450"/>
    <property type="gene ID" value="Ccrd_001466"/>
</dbReference>
<feature type="region of interest" description="Disordered" evidence="5">
    <location>
        <begin position="1"/>
        <end position="52"/>
    </location>
</feature>
<evidence type="ECO:0000256" key="3">
    <source>
        <dbReference type="ARBA" id="ARBA00023163"/>
    </source>
</evidence>
<accession>A0A103XTA1</accession>
<dbReference type="OMA" id="YICALDM"/>
<dbReference type="GO" id="GO:0006355">
    <property type="term" value="P:regulation of DNA-templated transcription"/>
    <property type="evidence" value="ECO:0007669"/>
    <property type="project" value="InterPro"/>
</dbReference>
<dbReference type="Pfam" id="PF26576">
    <property type="entry name" value="IBH1_N"/>
    <property type="match status" value="1"/>
</dbReference>
<feature type="domain" description="IBH1-like N-terminal" evidence="6">
    <location>
        <begin position="61"/>
        <end position="123"/>
    </location>
</feature>
<organism evidence="7 8">
    <name type="scientific">Cynara cardunculus var. scolymus</name>
    <name type="common">Globe artichoke</name>
    <name type="synonym">Cynara scolymus</name>
    <dbReference type="NCBI Taxonomy" id="59895"/>
    <lineage>
        <taxon>Eukaryota</taxon>
        <taxon>Viridiplantae</taxon>
        <taxon>Streptophyta</taxon>
        <taxon>Embryophyta</taxon>
        <taxon>Tracheophyta</taxon>
        <taxon>Spermatophyta</taxon>
        <taxon>Magnoliopsida</taxon>
        <taxon>eudicotyledons</taxon>
        <taxon>Gunneridae</taxon>
        <taxon>Pentapetalae</taxon>
        <taxon>asterids</taxon>
        <taxon>campanulids</taxon>
        <taxon>Asterales</taxon>
        <taxon>Asteraceae</taxon>
        <taxon>Carduoideae</taxon>
        <taxon>Cardueae</taxon>
        <taxon>Carduinae</taxon>
        <taxon>Cynara</taxon>
    </lineage>
</organism>
<feature type="compositionally biased region" description="Polar residues" evidence="5">
    <location>
        <begin position="1"/>
        <end position="13"/>
    </location>
</feature>
<dbReference type="PANTHER" id="PTHR33124">
    <property type="entry name" value="TRANSCRIPTION FACTOR IBH1-LIKE 1"/>
    <property type="match status" value="1"/>
</dbReference>
<dbReference type="CDD" id="cd11444">
    <property type="entry name" value="bHLH_AtIBH1_like"/>
    <property type="match status" value="1"/>
</dbReference>
<sequence>MASVISNPVTYNTDGPRDSSKRRKKKKMQRQSSSGRDQVTQNLNNNSSNLNHITSWKSEGQQEAYMSKLLQAIRQVRLGAAGASPHSASFRGRAVREAADRALAMTVKGRSRWSRAILTNKLKHKFMKNNLRQRGVVATATGNSPLKKPRVGILRLKSKNLAAVQKKARDLGRLVPGCRKQPLPVVLEETTDYIAALEMQVKAMAALADLFSGGFNSSSVCPQSK</sequence>
<dbReference type="OrthoDB" id="1647165at2759"/>
<dbReference type="Proteomes" id="UP000243975">
    <property type="component" value="Unassembled WGS sequence"/>
</dbReference>
<keyword evidence="8" id="KW-1185">Reference proteome</keyword>
<keyword evidence="4" id="KW-0539">Nucleus</keyword>
<comment type="caution">
    <text evidence="7">The sequence shown here is derived from an EMBL/GenBank/DDBJ whole genome shotgun (WGS) entry which is preliminary data.</text>
</comment>
<proteinExistence type="predicted"/>
<reference evidence="7 8" key="1">
    <citation type="journal article" date="2016" name="Sci. Rep.">
        <title>The genome sequence of the outbreeding globe artichoke constructed de novo incorporating a phase-aware low-pass sequencing strategy of F1 progeny.</title>
        <authorList>
            <person name="Scaglione D."/>
            <person name="Reyes-Chin-Wo S."/>
            <person name="Acquadro A."/>
            <person name="Froenicke L."/>
            <person name="Portis E."/>
            <person name="Beitel C."/>
            <person name="Tirone M."/>
            <person name="Mauro R."/>
            <person name="Lo Monaco A."/>
            <person name="Mauromicale G."/>
            <person name="Faccioli P."/>
            <person name="Cattivelli L."/>
            <person name="Rieseberg L."/>
            <person name="Michelmore R."/>
            <person name="Lanteri S."/>
        </authorList>
    </citation>
    <scope>NUCLEOTIDE SEQUENCE [LARGE SCALE GENOMIC DNA]</scope>
    <source>
        <strain evidence="7">2C</strain>
    </source>
</reference>
<feature type="compositionally biased region" description="Low complexity" evidence="5">
    <location>
        <begin position="30"/>
        <end position="51"/>
    </location>
</feature>
<dbReference type="GO" id="GO:0005634">
    <property type="term" value="C:nucleus"/>
    <property type="evidence" value="ECO:0007669"/>
    <property type="project" value="UniProtKB-SubCell"/>
</dbReference>
<feature type="compositionally biased region" description="Basic residues" evidence="5">
    <location>
        <begin position="20"/>
        <end position="29"/>
    </location>
</feature>
<evidence type="ECO:0000313" key="8">
    <source>
        <dbReference type="Proteomes" id="UP000243975"/>
    </source>
</evidence>
<dbReference type="STRING" id="59895.A0A103XTA1"/>
<dbReference type="InterPro" id="IPR059002">
    <property type="entry name" value="IBH1_N"/>
</dbReference>
<keyword evidence="2" id="KW-0805">Transcription regulation</keyword>
<dbReference type="EMBL" id="LEKV01004306">
    <property type="protein sequence ID" value="KVH96450.1"/>
    <property type="molecule type" value="Genomic_DNA"/>
</dbReference>